<dbReference type="Gene3D" id="3.30.230.10">
    <property type="match status" value="1"/>
</dbReference>
<dbReference type="InterPro" id="IPR014721">
    <property type="entry name" value="Ribsml_uS5_D2-typ_fold_subgr"/>
</dbReference>
<dbReference type="SMART" id="SM00382">
    <property type="entry name" value="AAA"/>
    <property type="match status" value="1"/>
</dbReference>
<dbReference type="InterPro" id="IPR020568">
    <property type="entry name" value="Ribosomal_Su5_D2-typ_SF"/>
</dbReference>
<dbReference type="PANTHER" id="PTHR32039:SF7">
    <property type="entry name" value="COMPETENCE PROTEIN COMM"/>
    <property type="match status" value="1"/>
</dbReference>
<dbReference type="Gene3D" id="3.40.50.300">
    <property type="entry name" value="P-loop containing nucleotide triphosphate hydrolases"/>
    <property type="match status" value="1"/>
</dbReference>
<comment type="similarity">
    <text evidence="1">Belongs to the Mg-chelatase subunits D/I family. ComM subfamily.</text>
</comment>
<dbReference type="AlphaFoldDB" id="A0A934RCF8"/>
<reference evidence="3" key="1">
    <citation type="submission" date="2021-01" db="EMBL/GenBank/DDBJ databases">
        <title>Modified the classification status of verrucomicrobia.</title>
        <authorList>
            <person name="Feng X."/>
        </authorList>
    </citation>
    <scope>NUCLEOTIDE SEQUENCE</scope>
    <source>
        <strain evidence="3">KCTC 22201</strain>
    </source>
</reference>
<protein>
    <submittedName>
        <fullName evidence="3">YifB family Mg chelatase-like AAA ATPase</fullName>
    </submittedName>
</protein>
<dbReference type="Pfam" id="PF13335">
    <property type="entry name" value="Mg_chelatase_C"/>
    <property type="match status" value="1"/>
</dbReference>
<dbReference type="GO" id="GO:0005524">
    <property type="term" value="F:ATP binding"/>
    <property type="evidence" value="ECO:0007669"/>
    <property type="project" value="InterPro"/>
</dbReference>
<keyword evidence="4" id="KW-1185">Reference proteome</keyword>
<dbReference type="InterPro" id="IPR027417">
    <property type="entry name" value="P-loop_NTPase"/>
</dbReference>
<dbReference type="SUPFAM" id="SSF54211">
    <property type="entry name" value="Ribosomal protein S5 domain 2-like"/>
    <property type="match status" value="1"/>
</dbReference>
<evidence type="ECO:0000256" key="1">
    <source>
        <dbReference type="ARBA" id="ARBA00006354"/>
    </source>
</evidence>
<organism evidence="3 4">
    <name type="scientific">Haloferula rosea</name>
    <dbReference type="NCBI Taxonomy" id="490093"/>
    <lineage>
        <taxon>Bacteria</taxon>
        <taxon>Pseudomonadati</taxon>
        <taxon>Verrucomicrobiota</taxon>
        <taxon>Verrucomicrobiia</taxon>
        <taxon>Verrucomicrobiales</taxon>
        <taxon>Verrucomicrobiaceae</taxon>
        <taxon>Haloferula</taxon>
    </lineage>
</organism>
<evidence type="ECO:0000313" key="4">
    <source>
        <dbReference type="Proteomes" id="UP000658278"/>
    </source>
</evidence>
<dbReference type="NCBIfam" id="TIGR00368">
    <property type="entry name" value="YifB family Mg chelatase-like AAA ATPase"/>
    <property type="match status" value="1"/>
</dbReference>
<accession>A0A934RCF8</accession>
<feature type="domain" description="AAA+ ATPase" evidence="2">
    <location>
        <begin position="213"/>
        <end position="396"/>
    </location>
</feature>
<dbReference type="Pfam" id="PF13541">
    <property type="entry name" value="ChlI"/>
    <property type="match status" value="1"/>
</dbReference>
<dbReference type="SUPFAM" id="SSF52540">
    <property type="entry name" value="P-loop containing nucleoside triphosphate hydrolases"/>
    <property type="match status" value="1"/>
</dbReference>
<sequence>MISRVYSAALRGVDAVEVEVEVNVSGSENPGVIVVGLPDAAVRESSQRVISAISNSPLRLADGIKTVNLAPADLRKEGPSFDLPIALAMASASEEVVLPEDDCCIVGELALDGSVRPVKGVLSIALEAKARGRKRVLVPEANAKEAAVIEGIEVFPVRNLYQAWRFLVGEEEILPMRIDRKKFFESQRSYEVDFDEVKGQHHVKRALEVAVAGGHNLLMVGPPGTGKSMLAKRLPTIMPDMSEEEAIEVTKIQSISGLLDPKQSFLTTRPFRAPHHTISDAGLLGGGTNPGPGEVSLAHHGVLFLDELPEFRRQTLEVMRQPLEDGHVTISRAAGSLTFPARSMMVAALNPCPCGYYGDSKRECRCSPRQIEMYRQRISGPLLDRIDLHVEVPIVEYRELSSQSGGENSASIRERIVAARGIQSDRFEGSSTCTNASMGPRQVRDHCQLTSEGSSYLEQAMESLNFSARAHDRILKVARTLADLEGAKDIGTQHILEAIQYRTLDRNLFS</sequence>
<evidence type="ECO:0000313" key="3">
    <source>
        <dbReference type="EMBL" id="MBK1827995.1"/>
    </source>
</evidence>
<dbReference type="InterPro" id="IPR003593">
    <property type="entry name" value="AAA+_ATPase"/>
</dbReference>
<evidence type="ECO:0000259" key="2">
    <source>
        <dbReference type="SMART" id="SM00382"/>
    </source>
</evidence>
<proteinExistence type="inferred from homology"/>
<dbReference type="RefSeq" id="WP_200280481.1">
    <property type="nucleotide sequence ID" value="NZ_JAENII010000010.1"/>
</dbReference>
<gene>
    <name evidence="3" type="ORF">JIN81_13270</name>
</gene>
<name>A0A934RCF8_9BACT</name>
<dbReference type="InterPro" id="IPR004482">
    <property type="entry name" value="Mg_chelat-rel"/>
</dbReference>
<dbReference type="InterPro" id="IPR000523">
    <property type="entry name" value="Mg_chelatse_chII-like_cat_dom"/>
</dbReference>
<dbReference type="PRINTS" id="PR00830">
    <property type="entry name" value="ENDOLAPTASE"/>
</dbReference>
<dbReference type="EMBL" id="JAENII010000010">
    <property type="protein sequence ID" value="MBK1827995.1"/>
    <property type="molecule type" value="Genomic_DNA"/>
</dbReference>
<dbReference type="Pfam" id="PF01078">
    <property type="entry name" value="Mg_chelatase"/>
    <property type="match status" value="1"/>
</dbReference>
<dbReference type="InterPro" id="IPR025158">
    <property type="entry name" value="Mg_chelat-rel_C"/>
</dbReference>
<dbReference type="PANTHER" id="PTHR32039">
    <property type="entry name" value="MAGNESIUM-CHELATASE SUBUNIT CHLI"/>
    <property type="match status" value="1"/>
</dbReference>
<dbReference type="Proteomes" id="UP000658278">
    <property type="component" value="Unassembled WGS sequence"/>
</dbReference>
<dbReference type="InterPro" id="IPR045006">
    <property type="entry name" value="CHLI-like"/>
</dbReference>
<comment type="caution">
    <text evidence="3">The sequence shown here is derived from an EMBL/GenBank/DDBJ whole genome shotgun (WGS) entry which is preliminary data.</text>
</comment>